<feature type="region of interest" description="Disordered" evidence="1">
    <location>
        <begin position="296"/>
        <end position="315"/>
    </location>
</feature>
<organism evidence="2">
    <name type="scientific">Cladocopium goreaui</name>
    <dbReference type="NCBI Taxonomy" id="2562237"/>
    <lineage>
        <taxon>Eukaryota</taxon>
        <taxon>Sar</taxon>
        <taxon>Alveolata</taxon>
        <taxon>Dinophyceae</taxon>
        <taxon>Suessiales</taxon>
        <taxon>Symbiodiniaceae</taxon>
        <taxon>Cladocopium</taxon>
    </lineage>
</organism>
<comment type="caution">
    <text evidence="2">The sequence shown here is derived from an EMBL/GenBank/DDBJ whole genome shotgun (WGS) entry which is preliminary data.</text>
</comment>
<accession>A0A9P1BMT6</accession>
<dbReference type="Proteomes" id="UP001152797">
    <property type="component" value="Unassembled WGS sequence"/>
</dbReference>
<feature type="region of interest" description="Disordered" evidence="1">
    <location>
        <begin position="207"/>
        <end position="232"/>
    </location>
</feature>
<dbReference type="EMBL" id="CAMXCT010000254">
    <property type="protein sequence ID" value="CAI3976232.1"/>
    <property type="molecule type" value="Genomic_DNA"/>
</dbReference>
<sequence>MPSRKDSEIYGKKSGSKRAADQGGAILSVQGITWILLRAIGISDPKLIQLLAPFNGLFPSTEAEYTQLKTNLRRMGHILERTPGNLRDGLRSSQIASSAFLTHDEPWNPEPTQWGACASETHGWSGESAFAASASCSSVDAFATFQDDDIDTDSNTSSGECSSIPDDGQDPNAVAQRLFWAYKQAKHKWRKYMGKSTRAVRRYAKRFDRKKGKGKGKSGKSAFPVGKGKGKKGKHLMTAMLAEMTDDEVQQALPAFRGNRSPGKGKTDASLRSVQAPSIAGPQVTVCFISHIEHARGTDSSSGVQPEPMVLRIDPGGSRVESRALFTAADRCRKDCERLKKMKAAGEKPKVLTLPNIQMPLQMKHGVGAVDETRARGRAATHDGRVPQKPPPEIIRLLKYRSWTKACNGNPALVQSDAFEFALPRHECRGGNYDELSQEADKIRHRLCTVALEAMIQATSLARTVRLCDSIDAVAGDQGEDSNSHDIIEDINAERLSTIPEGSNEDQDSEAAEANFVSFASAHFSAPNSQEEQVFFLPESVLLTFGAVNKWG</sequence>
<dbReference type="AlphaFoldDB" id="A0A9P1BMT6"/>
<reference evidence="2" key="1">
    <citation type="submission" date="2022-10" db="EMBL/GenBank/DDBJ databases">
        <authorList>
            <person name="Chen Y."/>
            <person name="Dougan E. K."/>
            <person name="Chan C."/>
            <person name="Rhodes N."/>
            <person name="Thang M."/>
        </authorList>
    </citation>
    <scope>NUCLEOTIDE SEQUENCE</scope>
</reference>
<evidence type="ECO:0000313" key="2">
    <source>
        <dbReference type="EMBL" id="CAI3976232.1"/>
    </source>
</evidence>
<name>A0A9P1BMT6_9DINO</name>
<reference evidence="3 4" key="2">
    <citation type="submission" date="2024-05" db="EMBL/GenBank/DDBJ databases">
        <authorList>
            <person name="Chen Y."/>
            <person name="Shah S."/>
            <person name="Dougan E. K."/>
            <person name="Thang M."/>
            <person name="Chan C."/>
        </authorList>
    </citation>
    <scope>NUCLEOTIDE SEQUENCE [LARGE SCALE GENOMIC DNA]</scope>
</reference>
<dbReference type="EMBL" id="CAMXCT030000254">
    <property type="protein sequence ID" value="CAL4763544.1"/>
    <property type="molecule type" value="Genomic_DNA"/>
</dbReference>
<keyword evidence="4" id="KW-1185">Reference proteome</keyword>
<protein>
    <submittedName>
        <fullName evidence="3">CCHC-type domain-containing protein</fullName>
    </submittedName>
</protein>
<evidence type="ECO:0000313" key="3">
    <source>
        <dbReference type="EMBL" id="CAL4763544.1"/>
    </source>
</evidence>
<feature type="region of interest" description="Disordered" evidence="1">
    <location>
        <begin position="148"/>
        <end position="170"/>
    </location>
</feature>
<proteinExistence type="predicted"/>
<feature type="compositionally biased region" description="Basic residues" evidence="1">
    <location>
        <begin position="207"/>
        <end position="218"/>
    </location>
</feature>
<evidence type="ECO:0000256" key="1">
    <source>
        <dbReference type="SAM" id="MobiDB-lite"/>
    </source>
</evidence>
<gene>
    <name evidence="2" type="ORF">C1SCF055_LOCUS4469</name>
</gene>
<evidence type="ECO:0000313" key="4">
    <source>
        <dbReference type="Proteomes" id="UP001152797"/>
    </source>
</evidence>
<feature type="non-terminal residue" evidence="2">
    <location>
        <position position="1"/>
    </location>
</feature>
<dbReference type="EMBL" id="CAMXCT020000254">
    <property type="protein sequence ID" value="CAL1129607.1"/>
    <property type="molecule type" value="Genomic_DNA"/>
</dbReference>